<organism evidence="2 3">
    <name type="scientific">Ditylenchus dipsaci</name>
    <dbReference type="NCBI Taxonomy" id="166011"/>
    <lineage>
        <taxon>Eukaryota</taxon>
        <taxon>Metazoa</taxon>
        <taxon>Ecdysozoa</taxon>
        <taxon>Nematoda</taxon>
        <taxon>Chromadorea</taxon>
        <taxon>Rhabditida</taxon>
        <taxon>Tylenchina</taxon>
        <taxon>Tylenchomorpha</taxon>
        <taxon>Sphaerularioidea</taxon>
        <taxon>Anguinidae</taxon>
        <taxon>Anguininae</taxon>
        <taxon>Ditylenchus</taxon>
    </lineage>
</organism>
<feature type="compositionally biased region" description="Polar residues" evidence="1">
    <location>
        <begin position="517"/>
        <end position="530"/>
    </location>
</feature>
<name>A0A915D1A4_9BILA</name>
<evidence type="ECO:0000313" key="2">
    <source>
        <dbReference type="Proteomes" id="UP000887574"/>
    </source>
</evidence>
<feature type="region of interest" description="Disordered" evidence="1">
    <location>
        <begin position="210"/>
        <end position="253"/>
    </location>
</feature>
<keyword evidence="2" id="KW-1185">Reference proteome</keyword>
<feature type="compositionally biased region" description="Polar residues" evidence="1">
    <location>
        <begin position="176"/>
        <end position="188"/>
    </location>
</feature>
<feature type="region of interest" description="Disordered" evidence="1">
    <location>
        <begin position="123"/>
        <end position="192"/>
    </location>
</feature>
<feature type="region of interest" description="Disordered" evidence="1">
    <location>
        <begin position="484"/>
        <end position="530"/>
    </location>
</feature>
<dbReference type="WBParaSite" id="jg14398">
    <property type="protein sequence ID" value="jg14398"/>
    <property type="gene ID" value="jg14398"/>
</dbReference>
<feature type="compositionally biased region" description="Basic residues" evidence="1">
    <location>
        <begin position="1"/>
        <end position="10"/>
    </location>
</feature>
<feature type="compositionally biased region" description="Polar residues" evidence="1">
    <location>
        <begin position="327"/>
        <end position="343"/>
    </location>
</feature>
<dbReference type="AlphaFoldDB" id="A0A915D1A4"/>
<protein>
    <submittedName>
        <fullName evidence="3">Uncharacterized protein</fullName>
    </submittedName>
</protein>
<evidence type="ECO:0000313" key="3">
    <source>
        <dbReference type="WBParaSite" id="jg14398"/>
    </source>
</evidence>
<dbReference type="Proteomes" id="UP000887574">
    <property type="component" value="Unplaced"/>
</dbReference>
<feature type="compositionally biased region" description="Polar residues" evidence="1">
    <location>
        <begin position="376"/>
        <end position="393"/>
    </location>
</feature>
<feature type="region of interest" description="Disordered" evidence="1">
    <location>
        <begin position="312"/>
        <end position="396"/>
    </location>
</feature>
<accession>A0A915D1A4</accession>
<feature type="region of interest" description="Disordered" evidence="1">
    <location>
        <begin position="1"/>
        <end position="64"/>
    </location>
</feature>
<reference evidence="3" key="1">
    <citation type="submission" date="2022-11" db="UniProtKB">
        <authorList>
            <consortium name="WormBaseParasite"/>
        </authorList>
    </citation>
    <scope>IDENTIFICATION</scope>
</reference>
<feature type="compositionally biased region" description="Acidic residues" evidence="1">
    <location>
        <begin position="234"/>
        <end position="246"/>
    </location>
</feature>
<feature type="compositionally biased region" description="Polar residues" evidence="1">
    <location>
        <begin position="357"/>
        <end position="368"/>
    </location>
</feature>
<proteinExistence type="predicted"/>
<evidence type="ECO:0000256" key="1">
    <source>
        <dbReference type="SAM" id="MobiDB-lite"/>
    </source>
</evidence>
<feature type="compositionally biased region" description="Polar residues" evidence="1">
    <location>
        <begin position="129"/>
        <end position="147"/>
    </location>
</feature>
<sequence>MLRSQGKKKAGPPICGGIQANRKQQIASHPARPNNVFQFVGTNPRPKPTTSSMDEEGVLNNLLEDVGQSQAKALPSSSASTATPQYITVSLDDLEEAGIDVQNVNKLTEPQIQNLLAISEQNRKRLAERQSTPSSTAPSVANYSVGVSPQRPNPGQLTVGKSVYKSESSPFRDGSRASTSQQHTGQTSVYRVESEVERVIEVENVVEHELGQETTLNSNGPPRLTREQARGVPEEDTMEEEGEEDLSGPHNGADSQITITITDEGHVKLTDASHQTFFFSRDELSQRDIDAANLTDSNIQDIIQMALPSLVMGRPDTDEPSPKKRQISNSQLSSEHVANNSPHKGSALCQVDPTHHNGVSSSSPSTIGQAPYHTCPTPNLSGISVTPSTSSKTEPLPLYFNKKDQVSNNGDGGVMMIGEEVEVRRQGNTSSSEMAVVRYFRPGYGYKVQFSDGHFEWITESNVQDTKEAPPTPFRTRTRPQIQIDPIQPHPNSSLKKADSGVHPANYNHQRHHPQARMSNSRMDESSTPTNNAPNNFYCSICDQTVNQNELSYIVIRVLACKPCSTSKVLILDEQAERKDTENPSTSSQTNDIFGNNSIVNDRGCAKEYKEVNRTRAVSTPKELQIGVQHRTGITISPVRSDTETFEKETTRIL</sequence>
<feature type="compositionally biased region" description="Basic and acidic residues" evidence="1">
    <location>
        <begin position="224"/>
        <end position="233"/>
    </location>
</feature>